<name>A0ABR2AFN4_9ROSI</name>
<sequence length="110" mass="12422">MNVSTTCLYNNIEMPPPIQCFKHCVSPRVSRSLSLQHHRDASAHSMLLALRFSNGVEKLVSATPSICLRPFNTYDIAFLQGVEMRTQQKTTFGITFLQGHGDLYSVHRIN</sequence>
<proteinExistence type="predicted"/>
<gene>
    <name evidence="1" type="ORF">V6N12_037940</name>
</gene>
<evidence type="ECO:0000313" key="2">
    <source>
        <dbReference type="Proteomes" id="UP001472677"/>
    </source>
</evidence>
<protein>
    <submittedName>
        <fullName evidence="1">Uncharacterized protein</fullName>
    </submittedName>
</protein>
<reference evidence="1 2" key="1">
    <citation type="journal article" date="2024" name="G3 (Bethesda)">
        <title>Genome assembly of Hibiscus sabdariffa L. provides insights into metabolisms of medicinal natural products.</title>
        <authorList>
            <person name="Kim T."/>
        </authorList>
    </citation>
    <scope>NUCLEOTIDE SEQUENCE [LARGE SCALE GENOMIC DNA]</scope>
    <source>
        <strain evidence="1">TK-2024</strain>
        <tissue evidence="1">Old leaves</tissue>
    </source>
</reference>
<evidence type="ECO:0000313" key="1">
    <source>
        <dbReference type="EMBL" id="KAK8491643.1"/>
    </source>
</evidence>
<comment type="caution">
    <text evidence="1">The sequence shown here is derived from an EMBL/GenBank/DDBJ whole genome shotgun (WGS) entry which is preliminary data.</text>
</comment>
<dbReference type="EMBL" id="JBBPBM010000779">
    <property type="protein sequence ID" value="KAK8491643.1"/>
    <property type="molecule type" value="Genomic_DNA"/>
</dbReference>
<organism evidence="1 2">
    <name type="scientific">Hibiscus sabdariffa</name>
    <name type="common">roselle</name>
    <dbReference type="NCBI Taxonomy" id="183260"/>
    <lineage>
        <taxon>Eukaryota</taxon>
        <taxon>Viridiplantae</taxon>
        <taxon>Streptophyta</taxon>
        <taxon>Embryophyta</taxon>
        <taxon>Tracheophyta</taxon>
        <taxon>Spermatophyta</taxon>
        <taxon>Magnoliopsida</taxon>
        <taxon>eudicotyledons</taxon>
        <taxon>Gunneridae</taxon>
        <taxon>Pentapetalae</taxon>
        <taxon>rosids</taxon>
        <taxon>malvids</taxon>
        <taxon>Malvales</taxon>
        <taxon>Malvaceae</taxon>
        <taxon>Malvoideae</taxon>
        <taxon>Hibiscus</taxon>
    </lineage>
</organism>
<accession>A0ABR2AFN4</accession>
<keyword evidence="2" id="KW-1185">Reference proteome</keyword>
<dbReference type="Proteomes" id="UP001472677">
    <property type="component" value="Unassembled WGS sequence"/>
</dbReference>